<comment type="caution">
    <text evidence="1">The sequence shown here is derived from an EMBL/GenBank/DDBJ whole genome shotgun (WGS) entry which is preliminary data.</text>
</comment>
<dbReference type="PANTHER" id="PTHR43609">
    <property type="entry name" value="ACETYL-COA HYDROLASE"/>
    <property type="match status" value="1"/>
</dbReference>
<protein>
    <submittedName>
        <fullName evidence="1">Uncharacterized protein</fullName>
    </submittedName>
</protein>
<dbReference type="SUPFAM" id="SSF100950">
    <property type="entry name" value="NagB/RpiA/CoA transferase-like"/>
    <property type="match status" value="1"/>
</dbReference>
<evidence type="ECO:0000313" key="2">
    <source>
        <dbReference type="Proteomes" id="UP000236286"/>
    </source>
</evidence>
<dbReference type="AlphaFoldDB" id="A0A2J7TFC5"/>
<dbReference type="InterPro" id="IPR037171">
    <property type="entry name" value="NagB/RpiA_transferase-like"/>
</dbReference>
<name>A0A2J7TFC5_METSI</name>
<dbReference type="RefSeq" id="WP_102844210.1">
    <property type="nucleotide sequence ID" value="NZ_PDZR01000015.1"/>
</dbReference>
<dbReference type="EMBL" id="PDZR01000015">
    <property type="protein sequence ID" value="PNG25470.1"/>
    <property type="molecule type" value="Genomic_DNA"/>
</dbReference>
<proteinExistence type="predicted"/>
<dbReference type="GO" id="GO:0003986">
    <property type="term" value="F:acetyl-CoA hydrolase activity"/>
    <property type="evidence" value="ECO:0007669"/>
    <property type="project" value="TreeGrafter"/>
</dbReference>
<dbReference type="PANTHER" id="PTHR43609:SF1">
    <property type="entry name" value="ACETYL-COA HYDROLASE"/>
    <property type="match status" value="1"/>
</dbReference>
<dbReference type="Proteomes" id="UP000236286">
    <property type="component" value="Unassembled WGS sequence"/>
</dbReference>
<dbReference type="OrthoDB" id="9801795at2"/>
<dbReference type="GO" id="GO:0008775">
    <property type="term" value="F:acetate CoA-transferase activity"/>
    <property type="evidence" value="ECO:0007669"/>
    <property type="project" value="InterPro"/>
</dbReference>
<sequence length="114" mass="12228">MTSAVAAASLIDMIGFTGSGYPRAVPTILAERASARVSTGGPGDFARMADPRGLSPRQSARGIFHYSAHPDYGSALFDYFARAEAASYGRHAPCLLDEALSWRQRFIKTGTMRA</sequence>
<accession>A0A2J7TFC5</accession>
<organism evidence="1 2">
    <name type="scientific">Methylocella silvestris</name>
    <dbReference type="NCBI Taxonomy" id="199596"/>
    <lineage>
        <taxon>Bacteria</taxon>
        <taxon>Pseudomonadati</taxon>
        <taxon>Pseudomonadota</taxon>
        <taxon>Alphaproteobacteria</taxon>
        <taxon>Hyphomicrobiales</taxon>
        <taxon>Beijerinckiaceae</taxon>
        <taxon>Methylocella</taxon>
    </lineage>
</organism>
<dbReference type="InterPro" id="IPR046433">
    <property type="entry name" value="ActCoA_hydro"/>
</dbReference>
<dbReference type="GO" id="GO:0006083">
    <property type="term" value="P:acetate metabolic process"/>
    <property type="evidence" value="ECO:0007669"/>
    <property type="project" value="InterPro"/>
</dbReference>
<gene>
    <name evidence="1" type="ORF">CR492_13180</name>
</gene>
<evidence type="ECO:0000313" key="1">
    <source>
        <dbReference type="EMBL" id="PNG25470.1"/>
    </source>
</evidence>
<reference evidence="1 2" key="1">
    <citation type="submission" date="2017-10" db="EMBL/GenBank/DDBJ databases">
        <title>Genome announcement of Methylocella silvestris TVC from permafrost.</title>
        <authorList>
            <person name="Wang J."/>
            <person name="Geng K."/>
            <person name="Ul-Haque F."/>
            <person name="Crombie A.T."/>
            <person name="Street L.E."/>
            <person name="Wookey P.A."/>
            <person name="Murrell J.C."/>
            <person name="Pratscher J."/>
        </authorList>
    </citation>
    <scope>NUCLEOTIDE SEQUENCE [LARGE SCALE GENOMIC DNA]</scope>
    <source>
        <strain evidence="1 2">TVC</strain>
    </source>
</reference>